<reference evidence="2 3" key="1">
    <citation type="submission" date="2018-06" db="EMBL/GenBank/DDBJ databases">
        <title>A transcriptomic atlas of mushroom development highlights an independent origin of complex multicellularity.</title>
        <authorList>
            <consortium name="DOE Joint Genome Institute"/>
            <person name="Krizsan K."/>
            <person name="Almasi E."/>
            <person name="Merenyi Z."/>
            <person name="Sahu N."/>
            <person name="Viragh M."/>
            <person name="Koszo T."/>
            <person name="Mondo S."/>
            <person name="Kiss B."/>
            <person name="Balint B."/>
            <person name="Kues U."/>
            <person name="Barry K."/>
            <person name="Hegedus J.C."/>
            <person name="Henrissat B."/>
            <person name="Johnson J."/>
            <person name="Lipzen A."/>
            <person name="Ohm R."/>
            <person name="Nagy I."/>
            <person name="Pangilinan J."/>
            <person name="Yan J."/>
            <person name="Xiong Y."/>
            <person name="Grigoriev I.V."/>
            <person name="Hibbett D.S."/>
            <person name="Nagy L.G."/>
        </authorList>
    </citation>
    <scope>NUCLEOTIDE SEQUENCE [LARGE SCALE GENOMIC DNA]</scope>
    <source>
        <strain evidence="2 3">SZMC22713</strain>
    </source>
</reference>
<protein>
    <submittedName>
        <fullName evidence="2">Uncharacterized protein</fullName>
    </submittedName>
</protein>
<keyword evidence="1" id="KW-1133">Transmembrane helix</keyword>
<evidence type="ECO:0000313" key="2">
    <source>
        <dbReference type="EMBL" id="TDL24841.1"/>
    </source>
</evidence>
<dbReference type="EMBL" id="ML170165">
    <property type="protein sequence ID" value="TDL24841.1"/>
    <property type="molecule type" value="Genomic_DNA"/>
</dbReference>
<accession>A0A4Y7QC39</accession>
<dbReference type="AlphaFoldDB" id="A0A4Y7QC39"/>
<organism evidence="2 3">
    <name type="scientific">Rickenella mellea</name>
    <dbReference type="NCBI Taxonomy" id="50990"/>
    <lineage>
        <taxon>Eukaryota</taxon>
        <taxon>Fungi</taxon>
        <taxon>Dikarya</taxon>
        <taxon>Basidiomycota</taxon>
        <taxon>Agaricomycotina</taxon>
        <taxon>Agaricomycetes</taxon>
        <taxon>Hymenochaetales</taxon>
        <taxon>Rickenellaceae</taxon>
        <taxon>Rickenella</taxon>
    </lineage>
</organism>
<keyword evidence="1" id="KW-0472">Membrane</keyword>
<dbReference type="Proteomes" id="UP000294933">
    <property type="component" value="Unassembled WGS sequence"/>
</dbReference>
<evidence type="ECO:0000256" key="1">
    <source>
        <dbReference type="SAM" id="Phobius"/>
    </source>
</evidence>
<dbReference type="VEuPathDB" id="FungiDB:BD410DRAFT_64004"/>
<evidence type="ECO:0000313" key="3">
    <source>
        <dbReference type="Proteomes" id="UP000294933"/>
    </source>
</evidence>
<name>A0A4Y7QC39_9AGAM</name>
<proteinExistence type="predicted"/>
<feature type="transmembrane region" description="Helical" evidence="1">
    <location>
        <begin position="97"/>
        <end position="117"/>
    </location>
</feature>
<keyword evidence="3" id="KW-1185">Reference proteome</keyword>
<keyword evidence="1" id="KW-0812">Transmembrane</keyword>
<gene>
    <name evidence="2" type="ORF">BD410DRAFT_64004</name>
</gene>
<sequence length="124" mass="14388">MKQCRFRHHSARFMLQLLSPGSLDLHTAICHRTSFPAVLNLRFPTEILRALSFSKIPSAYLLKMKSLLTPPLILLWFMVMPRYCLRIMVSIPATDIFVRLVPFPALSGSLTFVKMYLSRRKFCQ</sequence>